<organism evidence="2 3">
    <name type="scientific">Enterocloster hominis</name>
    <name type="common">ex Hitch et al. 2024</name>
    <dbReference type="NCBI Taxonomy" id="1917870"/>
    <lineage>
        <taxon>Bacteria</taxon>
        <taxon>Bacillati</taxon>
        <taxon>Bacillota</taxon>
        <taxon>Clostridia</taxon>
        <taxon>Lachnospirales</taxon>
        <taxon>Lachnospiraceae</taxon>
        <taxon>Enterocloster</taxon>
    </lineage>
</organism>
<keyword evidence="3" id="KW-1185">Reference proteome</keyword>
<gene>
    <name evidence="2" type="ORF">WMQ36_25965</name>
</gene>
<evidence type="ECO:0000313" key="3">
    <source>
        <dbReference type="Proteomes" id="UP001454086"/>
    </source>
</evidence>
<proteinExistence type="predicted"/>
<feature type="non-terminal residue" evidence="2">
    <location>
        <position position="94"/>
    </location>
</feature>
<keyword evidence="1" id="KW-0472">Membrane</keyword>
<comment type="caution">
    <text evidence="2">The sequence shown here is derived from an EMBL/GenBank/DDBJ whole genome shotgun (WGS) entry which is preliminary data.</text>
</comment>
<feature type="transmembrane region" description="Helical" evidence="1">
    <location>
        <begin position="14"/>
        <end position="34"/>
    </location>
</feature>
<feature type="transmembrane region" description="Helical" evidence="1">
    <location>
        <begin position="73"/>
        <end position="92"/>
    </location>
</feature>
<keyword evidence="1" id="KW-1133">Transmembrane helix</keyword>
<protein>
    <submittedName>
        <fullName evidence="2">LTA synthase family protein</fullName>
    </submittedName>
</protein>
<feature type="transmembrane region" description="Helical" evidence="1">
    <location>
        <begin position="49"/>
        <end position="66"/>
    </location>
</feature>
<evidence type="ECO:0000256" key="1">
    <source>
        <dbReference type="SAM" id="Phobius"/>
    </source>
</evidence>
<dbReference type="Proteomes" id="UP001454086">
    <property type="component" value="Unassembled WGS sequence"/>
</dbReference>
<evidence type="ECO:0000313" key="2">
    <source>
        <dbReference type="EMBL" id="MEQ2428408.1"/>
    </source>
</evidence>
<accession>A0ABV1DDG0</accession>
<reference evidence="2 3" key="1">
    <citation type="submission" date="2024-03" db="EMBL/GenBank/DDBJ databases">
        <title>Human intestinal bacterial collection.</title>
        <authorList>
            <person name="Pauvert C."/>
            <person name="Hitch T.C.A."/>
            <person name="Clavel T."/>
        </authorList>
    </citation>
    <scope>NUCLEOTIDE SEQUENCE [LARGE SCALE GENOMIC DNA]</scope>
    <source>
        <strain evidence="2 3">CLA-SR-H021</strain>
    </source>
</reference>
<name>A0ABV1DDG0_9FIRM</name>
<sequence>MVTKEKLQQYIKTIWNVFGTVCLILVPCVSYVLFEYVTGNLATVPGDMAVWNIAWMYVLYLAAFAVSGTSRIAVPVISAALLIISMAEAFVVEF</sequence>
<keyword evidence="1" id="KW-0812">Transmembrane</keyword>
<dbReference type="EMBL" id="JBBMFM010000178">
    <property type="protein sequence ID" value="MEQ2428408.1"/>
    <property type="molecule type" value="Genomic_DNA"/>
</dbReference>